<feature type="region of interest" description="Disordered" evidence="1">
    <location>
        <begin position="15"/>
        <end position="35"/>
    </location>
</feature>
<feature type="transmembrane region" description="Helical" evidence="2">
    <location>
        <begin position="137"/>
        <end position="156"/>
    </location>
</feature>
<proteinExistence type="predicted"/>
<keyword evidence="2" id="KW-1133">Transmembrane helix</keyword>
<keyword evidence="2" id="KW-0472">Membrane</keyword>
<evidence type="ECO:0000256" key="2">
    <source>
        <dbReference type="SAM" id="Phobius"/>
    </source>
</evidence>
<dbReference type="EMBL" id="LR743504">
    <property type="protein sequence ID" value="CAA2105405.1"/>
    <property type="molecule type" value="Genomic_DNA"/>
</dbReference>
<evidence type="ECO:0000313" key="3">
    <source>
        <dbReference type="EMBL" id="CAA2105405.1"/>
    </source>
</evidence>
<feature type="transmembrane region" description="Helical" evidence="2">
    <location>
        <begin position="76"/>
        <end position="99"/>
    </location>
</feature>
<name>A0A679IZK6_9HYPH</name>
<evidence type="ECO:0000256" key="1">
    <source>
        <dbReference type="SAM" id="MobiDB-lite"/>
    </source>
</evidence>
<sequence length="172" mass="18294">MGRLVTPTRIVPAFRTDDGTESVDGSAPQNASPTKELGDTYLERVAKYVPAEVIAFFIFANSILKQSLTDPGTMAGYPVMSIALVVLFGAWLITPIYIWRIGSPGDAWILNACMATALFPFWAYVVDGVGPTYFLPYDGHLASIVLGAVSLVSGLIKPGDAHGQVGEAVEDG</sequence>
<feature type="transmembrane region" description="Helical" evidence="2">
    <location>
        <begin position="108"/>
        <end position="125"/>
    </location>
</feature>
<keyword evidence="2" id="KW-0812">Transmembrane</keyword>
<reference evidence="3" key="1">
    <citation type="submission" date="2019-12" db="EMBL/GenBank/DDBJ databases">
        <authorList>
            <person name="Cremers G."/>
        </authorList>
    </citation>
    <scope>NUCLEOTIDE SEQUENCE</scope>
    <source>
        <strain evidence="3">Mbul1</strain>
    </source>
</reference>
<accession>A0A679IZK6</accession>
<dbReference type="AlphaFoldDB" id="A0A679IZK6"/>
<gene>
    <name evidence="3" type="ORF">MBUL_03176</name>
</gene>
<organism evidence="3">
    <name type="scientific">Methylobacterium bullatum</name>
    <dbReference type="NCBI Taxonomy" id="570505"/>
    <lineage>
        <taxon>Bacteria</taxon>
        <taxon>Pseudomonadati</taxon>
        <taxon>Pseudomonadota</taxon>
        <taxon>Alphaproteobacteria</taxon>
        <taxon>Hyphomicrobiales</taxon>
        <taxon>Methylobacteriaceae</taxon>
        <taxon>Methylobacterium</taxon>
    </lineage>
</organism>
<protein>
    <submittedName>
        <fullName evidence="3">Uncharacterized protein</fullName>
    </submittedName>
</protein>
<feature type="transmembrane region" description="Helical" evidence="2">
    <location>
        <begin position="45"/>
        <end position="64"/>
    </location>
</feature>